<keyword evidence="7" id="KW-0804">Transcription</keyword>
<dbReference type="NCBIfam" id="TIGR01557">
    <property type="entry name" value="myb_SHAQKYF"/>
    <property type="match status" value="1"/>
</dbReference>
<name>A0AB40D516_DIOCR</name>
<dbReference type="GO" id="GO:0005634">
    <property type="term" value="C:nucleus"/>
    <property type="evidence" value="ECO:0007669"/>
    <property type="project" value="UniProtKB-SubCell"/>
</dbReference>
<keyword evidence="6" id="KW-0010">Activator</keyword>
<keyword evidence="5" id="KW-0238">DNA-binding</keyword>
<dbReference type="InterPro" id="IPR001789">
    <property type="entry name" value="Sig_transdc_resp-reg_receiver"/>
</dbReference>
<keyword evidence="3" id="KW-0902">Two-component regulatory system</keyword>
<organism evidence="13 14">
    <name type="scientific">Dioscorea cayennensis subsp. rotundata</name>
    <name type="common">White Guinea yam</name>
    <name type="synonym">Dioscorea rotundata</name>
    <dbReference type="NCBI Taxonomy" id="55577"/>
    <lineage>
        <taxon>Eukaryota</taxon>
        <taxon>Viridiplantae</taxon>
        <taxon>Streptophyta</taxon>
        <taxon>Embryophyta</taxon>
        <taxon>Tracheophyta</taxon>
        <taxon>Spermatophyta</taxon>
        <taxon>Magnoliopsida</taxon>
        <taxon>Liliopsida</taxon>
        <taxon>Dioscoreales</taxon>
        <taxon>Dioscoreaceae</taxon>
        <taxon>Dioscorea</taxon>
    </lineage>
</organism>
<feature type="region of interest" description="Disordered" evidence="10">
    <location>
        <begin position="157"/>
        <end position="194"/>
    </location>
</feature>
<dbReference type="AlphaFoldDB" id="A0AB40D516"/>
<accession>A0AB40D516</accession>
<evidence type="ECO:0000256" key="5">
    <source>
        <dbReference type="ARBA" id="ARBA00023125"/>
    </source>
</evidence>
<dbReference type="InterPro" id="IPR001005">
    <property type="entry name" value="SANT/Myb"/>
</dbReference>
<protein>
    <submittedName>
        <fullName evidence="14">Two-component response regulator ORR23-like isoform X1</fullName>
    </submittedName>
</protein>
<dbReference type="InterPro" id="IPR017930">
    <property type="entry name" value="Myb_dom"/>
</dbReference>
<evidence type="ECO:0000256" key="6">
    <source>
        <dbReference type="ARBA" id="ARBA00023159"/>
    </source>
</evidence>
<dbReference type="Pfam" id="PF00072">
    <property type="entry name" value="Response_reg"/>
    <property type="match status" value="1"/>
</dbReference>
<dbReference type="InterPro" id="IPR045279">
    <property type="entry name" value="ARR-like"/>
</dbReference>
<proteinExistence type="predicted"/>
<dbReference type="SUPFAM" id="SSF46689">
    <property type="entry name" value="Homeodomain-like"/>
    <property type="match status" value="1"/>
</dbReference>
<evidence type="ECO:0000256" key="1">
    <source>
        <dbReference type="ARBA" id="ARBA00004123"/>
    </source>
</evidence>
<evidence type="ECO:0000256" key="7">
    <source>
        <dbReference type="ARBA" id="ARBA00023163"/>
    </source>
</evidence>
<dbReference type="PROSITE" id="PS50110">
    <property type="entry name" value="RESPONSE_REGULATORY"/>
    <property type="match status" value="1"/>
</dbReference>
<dbReference type="SMART" id="SM00448">
    <property type="entry name" value="REC"/>
    <property type="match status" value="1"/>
</dbReference>
<evidence type="ECO:0000256" key="2">
    <source>
        <dbReference type="ARBA" id="ARBA00022553"/>
    </source>
</evidence>
<evidence type="ECO:0000256" key="3">
    <source>
        <dbReference type="ARBA" id="ARBA00023012"/>
    </source>
</evidence>
<dbReference type="GO" id="GO:0009736">
    <property type="term" value="P:cytokinin-activated signaling pathway"/>
    <property type="evidence" value="ECO:0007669"/>
    <property type="project" value="InterPro"/>
</dbReference>
<dbReference type="PROSITE" id="PS51294">
    <property type="entry name" value="HTH_MYB"/>
    <property type="match status" value="1"/>
</dbReference>
<feature type="domain" description="HTH myb-type" evidence="12">
    <location>
        <begin position="198"/>
        <end position="257"/>
    </location>
</feature>
<sequence length="534" mass="58081">MVRAIAGSSRRRRRQRNFDSNFPKGMRVMAVDDDLVCLKFLEILLLHCGYAVTATQYPCLALNLLRQNSDAYDLVIIDVQMPDMDGFQLLESIVVEMDIPVIMLSIHSDTKSVTKCIEHGACDYMVKPARFEELKLIWKHVVKKSMSETAFEHPSATAALPLGSGDGSSQASGNDHPDQGKGKENELPANVSDEDSSLVKKARVTWSSDLHAVFVRAVNTVGLDRAGPKRILEVMGVPGLSRQNVASHLQKYRRALRLYGRDFFNIVEGDAGAGASGGADTSGVKAKPQRTMALALTQPVPDNGRLTEDLRVAGFPNNQTAAPVRETPMFSHPMSNQNALVQTRPSTSLGSQQTIRHISSPSYPALIDLTGRQATLDYRNQQSFISTLDQINDYIRKTSQNFLPSSIPPVPTFASGPSTGWTTGFVTDVNSSLAQHGNQQYQSTAPLVSVIPSKQDVQWGSGAYTKTGPSSGAQNNEATLNVDNHAVAPLHGTSYAESGIYLSEPSIADGTFLFDDDNDGDDLHAMLRQFSVSK</sequence>
<evidence type="ECO:0000313" key="13">
    <source>
        <dbReference type="Proteomes" id="UP001515500"/>
    </source>
</evidence>
<evidence type="ECO:0000256" key="4">
    <source>
        <dbReference type="ARBA" id="ARBA00023015"/>
    </source>
</evidence>
<keyword evidence="8" id="KW-0539">Nucleus</keyword>
<feature type="domain" description="Response regulatory" evidence="11">
    <location>
        <begin position="27"/>
        <end position="142"/>
    </location>
</feature>
<evidence type="ECO:0000313" key="14">
    <source>
        <dbReference type="RefSeq" id="XP_039146837.1"/>
    </source>
</evidence>
<feature type="compositionally biased region" description="Basic and acidic residues" evidence="10">
    <location>
        <begin position="175"/>
        <end position="186"/>
    </location>
</feature>
<dbReference type="InterPro" id="IPR011006">
    <property type="entry name" value="CheY-like_superfamily"/>
</dbReference>
<dbReference type="FunFam" id="1.10.10.60:FF:000007">
    <property type="entry name" value="Two-component response regulator"/>
    <property type="match status" value="1"/>
</dbReference>
<dbReference type="Proteomes" id="UP001515500">
    <property type="component" value="Chromosome 3"/>
</dbReference>
<dbReference type="GeneID" id="120284096"/>
<dbReference type="Pfam" id="PF00249">
    <property type="entry name" value="Myb_DNA-binding"/>
    <property type="match status" value="1"/>
</dbReference>
<evidence type="ECO:0000256" key="10">
    <source>
        <dbReference type="SAM" id="MobiDB-lite"/>
    </source>
</evidence>
<keyword evidence="4" id="KW-0805">Transcription regulation</keyword>
<dbReference type="InterPro" id="IPR009057">
    <property type="entry name" value="Homeodomain-like_sf"/>
</dbReference>
<dbReference type="SUPFAM" id="SSF52172">
    <property type="entry name" value="CheY-like"/>
    <property type="match status" value="1"/>
</dbReference>
<evidence type="ECO:0000256" key="8">
    <source>
        <dbReference type="ARBA" id="ARBA00023242"/>
    </source>
</evidence>
<evidence type="ECO:0000259" key="11">
    <source>
        <dbReference type="PROSITE" id="PS50110"/>
    </source>
</evidence>
<reference evidence="14" key="1">
    <citation type="submission" date="2025-08" db="UniProtKB">
        <authorList>
            <consortium name="RefSeq"/>
        </authorList>
    </citation>
    <scope>IDENTIFICATION</scope>
</reference>
<gene>
    <name evidence="14" type="primary">LOC120284096</name>
</gene>
<dbReference type="PANTHER" id="PTHR43874">
    <property type="entry name" value="TWO-COMPONENT RESPONSE REGULATOR"/>
    <property type="match status" value="1"/>
</dbReference>
<evidence type="ECO:0000259" key="12">
    <source>
        <dbReference type="PROSITE" id="PS51294"/>
    </source>
</evidence>
<dbReference type="CDD" id="cd17584">
    <property type="entry name" value="REC_typeB_ARR-like"/>
    <property type="match status" value="1"/>
</dbReference>
<dbReference type="InterPro" id="IPR006447">
    <property type="entry name" value="Myb_dom_plants"/>
</dbReference>
<comment type="subcellular location">
    <subcellularLocation>
        <location evidence="1">Nucleus</location>
    </subcellularLocation>
</comment>
<evidence type="ECO:0000256" key="9">
    <source>
        <dbReference type="PROSITE-ProRule" id="PRU00169"/>
    </source>
</evidence>
<dbReference type="GO" id="GO:0003677">
    <property type="term" value="F:DNA binding"/>
    <property type="evidence" value="ECO:0007669"/>
    <property type="project" value="UniProtKB-KW"/>
</dbReference>
<feature type="modified residue" description="4-aspartylphosphate" evidence="9">
    <location>
        <position position="78"/>
    </location>
</feature>
<dbReference type="Gene3D" id="1.10.10.60">
    <property type="entry name" value="Homeodomain-like"/>
    <property type="match status" value="1"/>
</dbReference>
<dbReference type="GO" id="GO:0000160">
    <property type="term" value="P:phosphorelay signal transduction system"/>
    <property type="evidence" value="ECO:0007669"/>
    <property type="project" value="UniProtKB-KW"/>
</dbReference>
<dbReference type="Gene3D" id="3.40.50.2300">
    <property type="match status" value="1"/>
</dbReference>
<dbReference type="RefSeq" id="XP_039146837.1">
    <property type="nucleotide sequence ID" value="XM_039290903.1"/>
</dbReference>
<keyword evidence="2 9" id="KW-0597">Phosphoprotein</keyword>
<keyword evidence="13" id="KW-1185">Reference proteome</keyword>
<dbReference type="PANTHER" id="PTHR43874:SF19">
    <property type="entry name" value="RESPONSE REGULATOR 23-RELATED"/>
    <property type="match status" value="1"/>
</dbReference>